<dbReference type="InterPro" id="IPR030392">
    <property type="entry name" value="S74_ICA"/>
</dbReference>
<comment type="caution">
    <text evidence="2">The sequence shown here is derived from an EMBL/GenBank/DDBJ whole genome shotgun (WGS) entry which is preliminary data.</text>
</comment>
<organism evidence="2 3">
    <name type="scientific">Herbiconiux daphne</name>
    <dbReference type="NCBI Taxonomy" id="2970914"/>
    <lineage>
        <taxon>Bacteria</taxon>
        <taxon>Bacillati</taxon>
        <taxon>Actinomycetota</taxon>
        <taxon>Actinomycetes</taxon>
        <taxon>Micrococcales</taxon>
        <taxon>Microbacteriaceae</taxon>
        <taxon>Herbiconiux</taxon>
    </lineage>
</organism>
<dbReference type="PROSITE" id="PS51688">
    <property type="entry name" value="ICA"/>
    <property type="match status" value="1"/>
</dbReference>
<feature type="non-terminal residue" evidence="2">
    <location>
        <position position="1"/>
    </location>
</feature>
<feature type="domain" description="Peptidase S74" evidence="1">
    <location>
        <begin position="1"/>
        <end position="62"/>
    </location>
</feature>
<protein>
    <recommendedName>
        <fullName evidence="1">Peptidase S74 domain-containing protein</fullName>
    </recommendedName>
</protein>
<dbReference type="EMBL" id="JANLCJ010000376">
    <property type="protein sequence ID" value="MCS5737056.1"/>
    <property type="molecule type" value="Genomic_DNA"/>
</dbReference>
<gene>
    <name evidence="2" type="ORF">N1032_25340</name>
</gene>
<evidence type="ECO:0000313" key="3">
    <source>
        <dbReference type="Proteomes" id="UP001165586"/>
    </source>
</evidence>
<proteinExistence type="predicted"/>
<accession>A0ABT2HAS1</accession>
<keyword evidence="3" id="KW-1185">Reference proteome</keyword>
<dbReference type="Proteomes" id="UP001165586">
    <property type="component" value="Unassembled WGS sequence"/>
</dbReference>
<evidence type="ECO:0000313" key="2">
    <source>
        <dbReference type="EMBL" id="MCS5737056.1"/>
    </source>
</evidence>
<sequence length="64" mass="6948">RRGVIAQQLAGIDPNYVACYIGELDGEERSDLLSLNQPALLLDALAAIKVLSARVKELEAKLNK</sequence>
<evidence type="ECO:0000259" key="1">
    <source>
        <dbReference type="PROSITE" id="PS51688"/>
    </source>
</evidence>
<dbReference type="RefSeq" id="WP_259543357.1">
    <property type="nucleotide sequence ID" value="NZ_JANLCJ010000376.1"/>
</dbReference>
<reference evidence="2" key="1">
    <citation type="submission" date="2022-08" db="EMBL/GenBank/DDBJ databases">
        <authorList>
            <person name="Deng Y."/>
            <person name="Han X.-F."/>
            <person name="Zhang Y.-Q."/>
        </authorList>
    </citation>
    <scope>NUCLEOTIDE SEQUENCE</scope>
    <source>
        <strain evidence="2">CPCC 203386</strain>
    </source>
</reference>
<name>A0ABT2HAS1_9MICO</name>